<keyword evidence="1 2" id="KW-0694">RNA-binding</keyword>
<dbReference type="PROSITE" id="PS50102">
    <property type="entry name" value="RRM"/>
    <property type="match status" value="1"/>
</dbReference>
<evidence type="ECO:0000256" key="1">
    <source>
        <dbReference type="ARBA" id="ARBA00022884"/>
    </source>
</evidence>
<dbReference type="InterPro" id="IPR012677">
    <property type="entry name" value="Nucleotide-bd_a/b_plait_sf"/>
</dbReference>
<feature type="region of interest" description="Disordered" evidence="3">
    <location>
        <begin position="1"/>
        <end position="124"/>
    </location>
</feature>
<dbReference type="GO" id="GO:0003723">
    <property type="term" value="F:RNA binding"/>
    <property type="evidence" value="ECO:0007669"/>
    <property type="project" value="UniProtKB-UniRule"/>
</dbReference>
<organism evidence="5">
    <name type="scientific">Scylla olivacea</name>
    <name type="common">Orange mud crab</name>
    <name type="synonym">Cancer olivacea</name>
    <dbReference type="NCBI Taxonomy" id="85551"/>
    <lineage>
        <taxon>Eukaryota</taxon>
        <taxon>Metazoa</taxon>
        <taxon>Ecdysozoa</taxon>
        <taxon>Arthropoda</taxon>
        <taxon>Crustacea</taxon>
        <taxon>Multicrustacea</taxon>
        <taxon>Malacostraca</taxon>
        <taxon>Eumalacostraca</taxon>
        <taxon>Eucarida</taxon>
        <taxon>Decapoda</taxon>
        <taxon>Pleocyemata</taxon>
        <taxon>Brachyura</taxon>
        <taxon>Eubrachyura</taxon>
        <taxon>Portunoidea</taxon>
        <taxon>Portunidae</taxon>
        <taxon>Portuninae</taxon>
        <taxon>Scylla</taxon>
    </lineage>
</organism>
<name>A0A0P4WB38_SCYOL</name>
<dbReference type="AlphaFoldDB" id="A0A0P4WB38"/>
<evidence type="ECO:0000259" key="4">
    <source>
        <dbReference type="PROSITE" id="PS50102"/>
    </source>
</evidence>
<dbReference type="EMBL" id="GDRN01057276">
    <property type="protein sequence ID" value="JAI65711.1"/>
    <property type="molecule type" value="Transcribed_RNA"/>
</dbReference>
<proteinExistence type="predicted"/>
<feature type="compositionally biased region" description="Basic residues" evidence="3">
    <location>
        <begin position="90"/>
        <end position="101"/>
    </location>
</feature>
<dbReference type="CDD" id="cd00590">
    <property type="entry name" value="RRM_SF"/>
    <property type="match status" value="1"/>
</dbReference>
<evidence type="ECO:0000256" key="3">
    <source>
        <dbReference type="SAM" id="MobiDB-lite"/>
    </source>
</evidence>
<dbReference type="Gene3D" id="3.30.70.330">
    <property type="match status" value="2"/>
</dbReference>
<feature type="region of interest" description="Disordered" evidence="3">
    <location>
        <begin position="298"/>
        <end position="323"/>
    </location>
</feature>
<accession>A0A0P4WB38</accession>
<dbReference type="SUPFAM" id="SSF54928">
    <property type="entry name" value="RNA-binding domain, RBD"/>
    <property type="match status" value="2"/>
</dbReference>
<dbReference type="SMART" id="SM00360">
    <property type="entry name" value="RRM"/>
    <property type="match status" value="2"/>
</dbReference>
<sequence>MGENQINMSANKQLENKKTNMKKKKKRVQSKNQIMKVQGKNKAKVNVCKKNEKTSTIKKVNSLQEAEKNETEEQSGIDSKENMDQDTQKSRKPVKRNKRNFKPAPEKMELTPLLDQETEGRTSHRDERTLYVRFPPSLTLQDKSFLEPLVPSAVDIRFPRLSATSTAKYCYIEFETEEEATRIKESLPNIRIKGEAFYADYVGKRSKIYSEKEPRIVDPVRLYVGGLPAGIEASHLKATFPTAARILYKKASRRVISSHAYIIFATHKDALRAFESSSDLKILGKEVIVMFATYKKNTDKNEEQSTTPAKKQKTEVEMEEGSE</sequence>
<protein>
    <recommendedName>
        <fullName evidence="4">RRM domain-containing protein</fullName>
    </recommendedName>
</protein>
<evidence type="ECO:0000256" key="2">
    <source>
        <dbReference type="PROSITE-ProRule" id="PRU00176"/>
    </source>
</evidence>
<evidence type="ECO:0000313" key="5">
    <source>
        <dbReference type="EMBL" id="JAI65711.1"/>
    </source>
</evidence>
<feature type="domain" description="RRM" evidence="4">
    <location>
        <begin position="220"/>
        <end position="294"/>
    </location>
</feature>
<feature type="compositionally biased region" description="Basic residues" evidence="3">
    <location>
        <begin position="19"/>
        <end position="29"/>
    </location>
</feature>
<reference evidence="5" key="1">
    <citation type="submission" date="2015-09" db="EMBL/GenBank/DDBJ databases">
        <title>Scylla olivacea transcriptome.</title>
        <authorList>
            <person name="Ikhwanuddin M."/>
        </authorList>
    </citation>
    <scope>NUCLEOTIDE SEQUENCE</scope>
</reference>
<feature type="compositionally biased region" description="Basic and acidic residues" evidence="3">
    <location>
        <begin position="78"/>
        <end position="89"/>
    </location>
</feature>
<dbReference type="InterPro" id="IPR000504">
    <property type="entry name" value="RRM_dom"/>
</dbReference>
<dbReference type="InterPro" id="IPR035979">
    <property type="entry name" value="RBD_domain_sf"/>
</dbReference>
<feature type="compositionally biased region" description="Polar residues" evidence="3">
    <location>
        <begin position="1"/>
        <end position="13"/>
    </location>
</feature>